<dbReference type="EMBL" id="AY517480">
    <property type="protein sequence ID" value="AAT46508.1"/>
    <property type="molecule type" value="Genomic_DNA"/>
</dbReference>
<keyword evidence="1" id="KW-0614">Plasmid</keyword>
<name>Q6H0Y8_9CREN</name>
<reference evidence="1" key="1">
    <citation type="submission" date="2004-01" db="EMBL/GenBank/DDBJ databases">
        <title>Plasmid pTC and its variants of hyperthermoacidophilic archaeon Sulfolobus tengchongensis.</title>
        <authorList>
            <person name="Xiang X."/>
            <person name="Huang L."/>
        </authorList>
    </citation>
    <scope>NUCLEOTIDE SEQUENCE</scope>
    <source>
        <plasmid evidence="1">pTC</plasmid>
    </source>
</reference>
<geneLocation type="plasmid" evidence="1">
    <name>pTC</name>
</geneLocation>
<organism evidence="1">
    <name type="scientific">Sulfolobus tengchongensis</name>
    <dbReference type="NCBI Taxonomy" id="207809"/>
    <lineage>
        <taxon>Archaea</taxon>
        <taxon>Thermoproteota</taxon>
        <taxon>Thermoprotei</taxon>
        <taxon>Sulfolobales</taxon>
        <taxon>Sulfolobaceae</taxon>
        <taxon>Sulfolobus</taxon>
    </lineage>
</organism>
<dbReference type="RefSeq" id="WP_011182879.1">
    <property type="nucleotide sequence ID" value="NC_005969.1"/>
</dbReference>
<sequence length="51" mass="6009">MFWRSLKLAKMLKIIIVAMKRTLNLLMSIPNTFDMLPLKMGFLKNPVSERK</sequence>
<proteinExistence type="predicted"/>
<evidence type="ECO:0000313" key="1">
    <source>
        <dbReference type="EMBL" id="AAT46508.1"/>
    </source>
</evidence>
<accession>Q6H0Y8</accession>
<protein>
    <submittedName>
        <fullName evidence="1">Uncharacterized protein</fullName>
    </submittedName>
</protein>
<dbReference type="AlphaFoldDB" id="Q6H0Y8"/>